<dbReference type="GO" id="GO:0003676">
    <property type="term" value="F:nucleic acid binding"/>
    <property type="evidence" value="ECO:0007669"/>
    <property type="project" value="InterPro"/>
</dbReference>
<feature type="domain" description="G-patch" evidence="2">
    <location>
        <begin position="60"/>
        <end position="106"/>
    </location>
</feature>
<feature type="compositionally biased region" description="Basic and acidic residues" evidence="1">
    <location>
        <begin position="170"/>
        <end position="183"/>
    </location>
</feature>
<name>A0A6S8P830_DUNTE</name>
<feature type="compositionally biased region" description="Low complexity" evidence="1">
    <location>
        <begin position="38"/>
        <end position="54"/>
    </location>
</feature>
<dbReference type="InterPro" id="IPR000467">
    <property type="entry name" value="G_patch_dom"/>
</dbReference>
<feature type="region of interest" description="Disordered" evidence="1">
    <location>
        <begin position="165"/>
        <end position="186"/>
    </location>
</feature>
<evidence type="ECO:0000256" key="1">
    <source>
        <dbReference type="SAM" id="MobiDB-lite"/>
    </source>
</evidence>
<dbReference type="SMART" id="SM01173">
    <property type="entry name" value="DUF4187"/>
    <property type="match status" value="1"/>
</dbReference>
<dbReference type="EMBL" id="HBIP01033302">
    <property type="protein sequence ID" value="CAE0505242.1"/>
    <property type="molecule type" value="Transcribed_RNA"/>
</dbReference>
<dbReference type="InterPro" id="IPR025239">
    <property type="entry name" value="DUF4187"/>
</dbReference>
<dbReference type="SMART" id="SM00443">
    <property type="entry name" value="G_patch"/>
    <property type="match status" value="1"/>
</dbReference>
<dbReference type="InterPro" id="IPR039249">
    <property type="entry name" value="GPATCH11"/>
</dbReference>
<dbReference type="PROSITE" id="PS50174">
    <property type="entry name" value="G_PATCH"/>
    <property type="match status" value="1"/>
</dbReference>
<protein>
    <recommendedName>
        <fullName evidence="2">G-patch domain-containing protein</fullName>
    </recommendedName>
</protein>
<organism evidence="4">
    <name type="scientific">Dunaliella tertiolecta</name>
    <name type="common">Green alga</name>
    <dbReference type="NCBI Taxonomy" id="3047"/>
    <lineage>
        <taxon>Eukaryota</taxon>
        <taxon>Viridiplantae</taxon>
        <taxon>Chlorophyta</taxon>
        <taxon>core chlorophytes</taxon>
        <taxon>Chlorophyceae</taxon>
        <taxon>CS clade</taxon>
        <taxon>Chlamydomonadales</taxon>
        <taxon>Dunaliellaceae</taxon>
        <taxon>Dunaliella</taxon>
    </lineage>
</organism>
<evidence type="ECO:0000313" key="3">
    <source>
        <dbReference type="EMBL" id="CAE0505241.1"/>
    </source>
</evidence>
<dbReference type="Pfam" id="PF13821">
    <property type="entry name" value="DUF4187"/>
    <property type="match status" value="1"/>
</dbReference>
<feature type="region of interest" description="Disordered" evidence="1">
    <location>
        <begin position="1"/>
        <end position="88"/>
    </location>
</feature>
<dbReference type="AlphaFoldDB" id="A0A6S8P830"/>
<evidence type="ECO:0000313" key="4">
    <source>
        <dbReference type="EMBL" id="CAE0505242.1"/>
    </source>
</evidence>
<reference evidence="4" key="1">
    <citation type="submission" date="2021-01" db="EMBL/GenBank/DDBJ databases">
        <authorList>
            <person name="Corre E."/>
            <person name="Pelletier E."/>
            <person name="Niang G."/>
            <person name="Scheremetjew M."/>
            <person name="Finn R."/>
            <person name="Kale V."/>
            <person name="Holt S."/>
            <person name="Cochrane G."/>
            <person name="Meng A."/>
            <person name="Brown T."/>
            <person name="Cohen L."/>
        </authorList>
    </citation>
    <scope>NUCLEOTIDE SEQUENCE</scope>
    <source>
        <strain evidence="4">CCMP1320</strain>
    </source>
</reference>
<sequence>MSGDGDHDELEALLDHYSQQASREKEESEARHRRAAAKGRAPSAAARLASGLSKPLTQDINNKGLKMMQSMGYQPGKGLGAQSQGPTAPLAIDMRGKRSGLGVDEAKRAHEAQQQREAHERQVKRAKLEASSASTFQDATRTSFTTRRVLQHLHAAFSSLEQLLENAQQQHEREEQLEHEHNRGQMSSQLTALFPRLLTGGHIREEEVHHAMAQVPKAEEVFARMLQSSEAPEESPQAEAALAAEAISEAVKADPNALAAQLHLLLHFLRKQYSYCFWCGTMYDSLEQLLEACPGEYEDDH</sequence>
<dbReference type="PANTHER" id="PTHR21032:SF0">
    <property type="entry name" value="G PATCH DOMAIN-CONTAINING PROTEIN 11"/>
    <property type="match status" value="1"/>
</dbReference>
<dbReference type="Pfam" id="PF01585">
    <property type="entry name" value="G-patch"/>
    <property type="match status" value="1"/>
</dbReference>
<feature type="compositionally biased region" description="Acidic residues" evidence="1">
    <location>
        <begin position="1"/>
        <end position="12"/>
    </location>
</feature>
<dbReference type="PANTHER" id="PTHR21032">
    <property type="entry name" value="G PATCH DOMAIN-CONTAINING PROTEIN 11"/>
    <property type="match status" value="1"/>
</dbReference>
<evidence type="ECO:0000259" key="2">
    <source>
        <dbReference type="PROSITE" id="PS50174"/>
    </source>
</evidence>
<proteinExistence type="predicted"/>
<accession>A0A6S8P830</accession>
<feature type="compositionally biased region" description="Basic and acidic residues" evidence="1">
    <location>
        <begin position="108"/>
        <end position="128"/>
    </location>
</feature>
<dbReference type="GO" id="GO:0000776">
    <property type="term" value="C:kinetochore"/>
    <property type="evidence" value="ECO:0007669"/>
    <property type="project" value="TreeGrafter"/>
</dbReference>
<feature type="region of interest" description="Disordered" evidence="1">
    <location>
        <begin position="108"/>
        <end position="129"/>
    </location>
</feature>
<dbReference type="EMBL" id="HBIP01033301">
    <property type="protein sequence ID" value="CAE0505241.1"/>
    <property type="molecule type" value="Transcribed_RNA"/>
</dbReference>
<gene>
    <name evidence="3" type="ORF">DTER00134_LOCUS20314</name>
    <name evidence="4" type="ORF">DTER00134_LOCUS20315</name>
</gene>